<keyword evidence="1" id="KW-0812">Transmembrane</keyword>
<comment type="caution">
    <text evidence="2">The sequence shown here is derived from an EMBL/GenBank/DDBJ whole genome shotgun (WGS) entry which is preliminary data.</text>
</comment>
<name>A0ABU1PUI5_9PSEU</name>
<accession>A0ABU1PUI5</accession>
<evidence type="ECO:0000256" key="1">
    <source>
        <dbReference type="SAM" id="Phobius"/>
    </source>
</evidence>
<keyword evidence="1" id="KW-1133">Transmembrane helix</keyword>
<sequence length="199" mass="20742">MTSANSPSAAELPDLPRREPYRTWWGSLIVVAVIVLFVGTLVLVDDNTSGAEAIEPGTTIEVGDGVTYVPADGWSVIREGTTPGSTSQVAGQGATFTVAVSEWEGTTAEEVERTKRGITADGSIRLTGDGASFHTDGGLTGIALAYVGPHLQGRAWVAVDEQSDVSVVAYGPSAAETYQQTAGQVDEMVNSIRMTGARP</sequence>
<dbReference type="Proteomes" id="UP001268819">
    <property type="component" value="Unassembled WGS sequence"/>
</dbReference>
<keyword evidence="1" id="KW-0472">Membrane</keyword>
<organism evidence="2 3">
    <name type="scientific">Saccharothrix longispora</name>
    <dbReference type="NCBI Taxonomy" id="33920"/>
    <lineage>
        <taxon>Bacteria</taxon>
        <taxon>Bacillati</taxon>
        <taxon>Actinomycetota</taxon>
        <taxon>Actinomycetes</taxon>
        <taxon>Pseudonocardiales</taxon>
        <taxon>Pseudonocardiaceae</taxon>
        <taxon>Saccharothrix</taxon>
    </lineage>
</organism>
<feature type="transmembrane region" description="Helical" evidence="1">
    <location>
        <begin position="24"/>
        <end position="44"/>
    </location>
</feature>
<protein>
    <submittedName>
        <fullName evidence="2">Uncharacterized protein</fullName>
    </submittedName>
</protein>
<keyword evidence="3" id="KW-1185">Reference proteome</keyword>
<evidence type="ECO:0000313" key="2">
    <source>
        <dbReference type="EMBL" id="MDR6593549.1"/>
    </source>
</evidence>
<reference evidence="2 3" key="1">
    <citation type="submission" date="2023-07" db="EMBL/GenBank/DDBJ databases">
        <title>Sequencing the genomes of 1000 actinobacteria strains.</title>
        <authorList>
            <person name="Klenk H.-P."/>
        </authorList>
    </citation>
    <scope>NUCLEOTIDE SEQUENCE [LARGE SCALE GENOMIC DNA]</scope>
    <source>
        <strain evidence="2 3">DSM 43749</strain>
    </source>
</reference>
<proteinExistence type="predicted"/>
<dbReference type="RefSeq" id="WP_310306358.1">
    <property type="nucleotide sequence ID" value="NZ_BAAAXB010000001.1"/>
</dbReference>
<evidence type="ECO:0000313" key="3">
    <source>
        <dbReference type="Proteomes" id="UP001268819"/>
    </source>
</evidence>
<gene>
    <name evidence="2" type="ORF">J2S66_001933</name>
</gene>
<dbReference type="EMBL" id="JAVDSG010000001">
    <property type="protein sequence ID" value="MDR6593549.1"/>
    <property type="molecule type" value="Genomic_DNA"/>
</dbReference>